<feature type="non-terminal residue" evidence="1">
    <location>
        <position position="24"/>
    </location>
</feature>
<dbReference type="Gene3D" id="1.10.8.10">
    <property type="entry name" value="DNA helicase RuvA subunit, C-terminal domain"/>
    <property type="match status" value="1"/>
</dbReference>
<dbReference type="AlphaFoldDB" id="A0A383F2F2"/>
<evidence type="ECO:0000313" key="1">
    <source>
        <dbReference type="EMBL" id="SVE62710.1"/>
    </source>
</evidence>
<proteinExistence type="predicted"/>
<accession>A0A383F2F2</accession>
<protein>
    <submittedName>
        <fullName evidence="1">Uncharacterized protein</fullName>
    </submittedName>
</protein>
<reference evidence="1" key="1">
    <citation type="submission" date="2018-05" db="EMBL/GenBank/DDBJ databases">
        <authorList>
            <person name="Lanie J.A."/>
            <person name="Ng W.-L."/>
            <person name="Kazmierczak K.M."/>
            <person name="Andrzejewski T.M."/>
            <person name="Davidsen T.M."/>
            <person name="Wayne K.J."/>
            <person name="Tettelin H."/>
            <person name="Glass J.I."/>
            <person name="Rusch D."/>
            <person name="Podicherti R."/>
            <person name="Tsui H.-C.T."/>
            <person name="Winkler M.E."/>
        </authorList>
    </citation>
    <scope>NUCLEOTIDE SEQUENCE</scope>
</reference>
<sequence length="24" mass="2694">MEPQLSDIKQLRELTSAGIMDCKS</sequence>
<gene>
    <name evidence="1" type="ORF">METZ01_LOCUS515564</name>
</gene>
<organism evidence="1">
    <name type="scientific">marine metagenome</name>
    <dbReference type="NCBI Taxonomy" id="408172"/>
    <lineage>
        <taxon>unclassified sequences</taxon>
        <taxon>metagenomes</taxon>
        <taxon>ecological metagenomes</taxon>
    </lineage>
</organism>
<dbReference type="EMBL" id="UINC01230541">
    <property type="protein sequence ID" value="SVE62710.1"/>
    <property type="molecule type" value="Genomic_DNA"/>
</dbReference>
<name>A0A383F2F2_9ZZZZ</name>